<dbReference type="eggNOG" id="ENOG502RD75">
    <property type="taxonomic scope" value="Eukaryota"/>
</dbReference>
<dbReference type="CDD" id="cd00158">
    <property type="entry name" value="RHOD"/>
    <property type="match status" value="1"/>
</dbReference>
<dbReference type="InParanoid" id="Q54NS5"/>
<dbReference type="PaxDb" id="44689-DDB0218666"/>
<evidence type="ECO:0000313" key="3">
    <source>
        <dbReference type="Proteomes" id="UP000002195"/>
    </source>
</evidence>
<comment type="caution">
    <text evidence="2">The sequence shown here is derived from an EMBL/GenBank/DDBJ whole genome shotgun (WGS) entry which is preliminary data.</text>
</comment>
<dbReference type="OMA" id="KERGWPQ"/>
<reference evidence="2 3" key="1">
    <citation type="journal article" date="2005" name="Nature">
        <title>The genome of the social amoeba Dictyostelium discoideum.</title>
        <authorList>
            <consortium name="The Dictyostelium discoideum Sequencing Consortium"/>
            <person name="Eichinger L."/>
            <person name="Pachebat J.A."/>
            <person name="Glockner G."/>
            <person name="Rajandream M.A."/>
            <person name="Sucgang R."/>
            <person name="Berriman M."/>
            <person name="Song J."/>
            <person name="Olsen R."/>
            <person name="Szafranski K."/>
            <person name="Xu Q."/>
            <person name="Tunggal B."/>
            <person name="Kummerfeld S."/>
            <person name="Madera M."/>
            <person name="Konfortov B.A."/>
            <person name="Rivero F."/>
            <person name="Bankier A.T."/>
            <person name="Lehmann R."/>
            <person name="Hamlin N."/>
            <person name="Davies R."/>
            <person name="Gaudet P."/>
            <person name="Fey P."/>
            <person name="Pilcher K."/>
            <person name="Chen G."/>
            <person name="Saunders D."/>
            <person name="Sodergren E."/>
            <person name="Davis P."/>
            <person name="Kerhornou A."/>
            <person name="Nie X."/>
            <person name="Hall N."/>
            <person name="Anjard C."/>
            <person name="Hemphill L."/>
            <person name="Bason N."/>
            <person name="Farbrother P."/>
            <person name="Desany B."/>
            <person name="Just E."/>
            <person name="Morio T."/>
            <person name="Rost R."/>
            <person name="Churcher C."/>
            <person name="Cooper J."/>
            <person name="Haydock S."/>
            <person name="van Driessche N."/>
            <person name="Cronin A."/>
            <person name="Goodhead I."/>
            <person name="Muzny D."/>
            <person name="Mourier T."/>
            <person name="Pain A."/>
            <person name="Lu M."/>
            <person name="Harper D."/>
            <person name="Lindsay R."/>
            <person name="Hauser H."/>
            <person name="James K."/>
            <person name="Quiles M."/>
            <person name="Madan Babu M."/>
            <person name="Saito T."/>
            <person name="Buchrieser C."/>
            <person name="Wardroper A."/>
            <person name="Felder M."/>
            <person name="Thangavelu M."/>
            <person name="Johnson D."/>
            <person name="Knights A."/>
            <person name="Loulseged H."/>
            <person name="Mungall K."/>
            <person name="Oliver K."/>
            <person name="Price C."/>
            <person name="Quail M.A."/>
            <person name="Urushihara H."/>
            <person name="Hernandez J."/>
            <person name="Rabbinowitsch E."/>
            <person name="Steffen D."/>
            <person name="Sanders M."/>
            <person name="Ma J."/>
            <person name="Kohara Y."/>
            <person name="Sharp S."/>
            <person name="Simmonds M."/>
            <person name="Spiegler S."/>
            <person name="Tivey A."/>
            <person name="Sugano S."/>
            <person name="White B."/>
            <person name="Walker D."/>
            <person name="Woodward J."/>
            <person name="Winckler T."/>
            <person name="Tanaka Y."/>
            <person name="Shaulsky G."/>
            <person name="Schleicher M."/>
            <person name="Weinstock G."/>
            <person name="Rosenthal A."/>
            <person name="Cox E.C."/>
            <person name="Chisholm R.L."/>
            <person name="Gibbs R."/>
            <person name="Loomis W.F."/>
            <person name="Platzer M."/>
            <person name="Kay R.R."/>
            <person name="Williams J."/>
            <person name="Dear P.H."/>
            <person name="Noegel A.A."/>
            <person name="Barrell B."/>
            <person name="Kuspa A."/>
        </authorList>
    </citation>
    <scope>NUCLEOTIDE SEQUENCE [LARGE SCALE GENOMIC DNA]</scope>
    <source>
        <strain evidence="2 3">AX4</strain>
    </source>
</reference>
<dbReference type="Gene3D" id="3.40.250.10">
    <property type="entry name" value="Rhodanese-like domain"/>
    <property type="match status" value="1"/>
</dbReference>
<dbReference type="InterPro" id="IPR036873">
    <property type="entry name" value="Rhodanese-like_dom_sf"/>
</dbReference>
<dbReference type="dictyBase" id="DDB_G0285079"/>
<protein>
    <recommendedName>
        <fullName evidence="1">Rhodanese domain-containing protein</fullName>
    </recommendedName>
</protein>
<evidence type="ECO:0000259" key="1">
    <source>
        <dbReference type="PROSITE" id="PS50206"/>
    </source>
</evidence>
<accession>Q54NS5</accession>
<dbReference type="KEGG" id="ddi:DDB_G0285079"/>
<dbReference type="RefSeq" id="XP_639992.1">
    <property type="nucleotide sequence ID" value="XM_634900.1"/>
</dbReference>
<gene>
    <name evidence="2" type="ORF">DDB_G0285079</name>
</gene>
<organism evidence="2 3">
    <name type="scientific">Dictyostelium discoideum</name>
    <name type="common">Social amoeba</name>
    <dbReference type="NCBI Taxonomy" id="44689"/>
    <lineage>
        <taxon>Eukaryota</taxon>
        <taxon>Amoebozoa</taxon>
        <taxon>Evosea</taxon>
        <taxon>Eumycetozoa</taxon>
        <taxon>Dictyostelia</taxon>
        <taxon>Dictyosteliales</taxon>
        <taxon>Dictyosteliaceae</taxon>
        <taxon>Dictyostelium</taxon>
    </lineage>
</organism>
<dbReference type="SMART" id="SM00450">
    <property type="entry name" value="RHOD"/>
    <property type="match status" value="1"/>
</dbReference>
<dbReference type="AlphaFoldDB" id="Q54NS5"/>
<dbReference type="GeneID" id="8624910"/>
<dbReference type="SUPFAM" id="SSF52821">
    <property type="entry name" value="Rhodanese/Cell cycle control phosphatase"/>
    <property type="match status" value="1"/>
</dbReference>
<name>Q54NS5_DICDI</name>
<keyword evidence="3" id="KW-1185">Reference proteome</keyword>
<feature type="domain" description="Rhodanese" evidence="1">
    <location>
        <begin position="103"/>
        <end position="188"/>
    </location>
</feature>
<proteinExistence type="predicted"/>
<dbReference type="VEuPathDB" id="AmoebaDB:DDB_G0285079"/>
<dbReference type="EMBL" id="AAFI02000073">
    <property type="protein sequence ID" value="EAL65003.1"/>
    <property type="molecule type" value="Genomic_DNA"/>
</dbReference>
<dbReference type="Proteomes" id="UP000002195">
    <property type="component" value="Unassembled WGS sequence"/>
</dbReference>
<dbReference type="Pfam" id="PF00581">
    <property type="entry name" value="Rhodanese"/>
    <property type="match status" value="1"/>
</dbReference>
<dbReference type="PROSITE" id="PS50206">
    <property type="entry name" value="RHODANESE_3"/>
    <property type="match status" value="1"/>
</dbReference>
<dbReference type="HOGENOM" id="CLU_1368440_0_0_1"/>
<dbReference type="InterPro" id="IPR001763">
    <property type="entry name" value="Rhodanese-like_dom"/>
</dbReference>
<sequence length="200" mass="22516">MIRILTKSIVNNTSRVLINNNNSIKSGIIGFNNFSTTSNNTTTTTVAELKVIERTPGVAAPNKRATPPKVPKRRPDKIRSIKYEQYSGIPRIAAKGFFRITTKGFDYYFFDVRSSENFAKESIVGAVNHPVENIEESMKELRDKSSLIMVMGEKERGWPQACEAALKLQNNGFKNVIVIEAGIQELVEKGFFYTSEKDFI</sequence>
<evidence type="ECO:0000313" key="2">
    <source>
        <dbReference type="EMBL" id="EAL65003.1"/>
    </source>
</evidence>